<dbReference type="InterPro" id="IPR029058">
    <property type="entry name" value="AB_hydrolase_fold"/>
</dbReference>
<keyword evidence="3" id="KW-0732">Signal</keyword>
<dbReference type="Pfam" id="PF00135">
    <property type="entry name" value="COesterase"/>
    <property type="match status" value="2"/>
</dbReference>
<evidence type="ECO:0000313" key="5">
    <source>
        <dbReference type="EMBL" id="OAG06423.1"/>
    </source>
</evidence>
<dbReference type="Gene3D" id="3.40.50.1820">
    <property type="entry name" value="alpha/beta hydrolase"/>
    <property type="match status" value="2"/>
</dbReference>
<dbReference type="PROSITE" id="PS00941">
    <property type="entry name" value="CARBOXYLESTERASE_B_2"/>
    <property type="match status" value="1"/>
</dbReference>
<evidence type="ECO:0000256" key="1">
    <source>
        <dbReference type="ARBA" id="ARBA00005964"/>
    </source>
</evidence>
<evidence type="ECO:0000256" key="3">
    <source>
        <dbReference type="SAM" id="SignalP"/>
    </source>
</evidence>
<feature type="chain" id="PRO_5012995028" evidence="3">
    <location>
        <begin position="16"/>
        <end position="506"/>
    </location>
</feature>
<organism evidence="5 6">
    <name type="scientific">Paraphaeosphaeria sporulosa</name>
    <dbReference type="NCBI Taxonomy" id="1460663"/>
    <lineage>
        <taxon>Eukaryota</taxon>
        <taxon>Fungi</taxon>
        <taxon>Dikarya</taxon>
        <taxon>Ascomycota</taxon>
        <taxon>Pezizomycotina</taxon>
        <taxon>Dothideomycetes</taxon>
        <taxon>Pleosporomycetidae</taxon>
        <taxon>Pleosporales</taxon>
        <taxon>Massarineae</taxon>
        <taxon>Didymosphaeriaceae</taxon>
        <taxon>Paraphaeosphaeria</taxon>
    </lineage>
</organism>
<evidence type="ECO:0000259" key="4">
    <source>
        <dbReference type="Pfam" id="PF00135"/>
    </source>
</evidence>
<dbReference type="PANTHER" id="PTHR43918:SF4">
    <property type="entry name" value="CARBOXYLIC ESTER HYDROLASE"/>
    <property type="match status" value="1"/>
</dbReference>
<dbReference type="AlphaFoldDB" id="A0A177CFM8"/>
<dbReference type="InParanoid" id="A0A177CFM8"/>
<comment type="similarity">
    <text evidence="1">Belongs to the type-B carboxylesterase/lipase family.</text>
</comment>
<dbReference type="InterPro" id="IPR002018">
    <property type="entry name" value="CarbesteraseB"/>
</dbReference>
<keyword evidence="2 5" id="KW-0378">Hydrolase</keyword>
<evidence type="ECO:0000256" key="2">
    <source>
        <dbReference type="ARBA" id="ARBA00022801"/>
    </source>
</evidence>
<dbReference type="STRING" id="1460663.A0A177CFM8"/>
<dbReference type="OrthoDB" id="408631at2759"/>
<dbReference type="InterPro" id="IPR019819">
    <property type="entry name" value="Carboxylesterase_B_CS"/>
</dbReference>
<sequence length="506" mass="54336">MHNRILFSLLSTALAQYANNPYTQLDPLLAVNTTSGIYTGSVSPTQPNVHQWLGIPFGTPPVNSLRFLSAIPAPYYPGGPHAAVNYKPICYQNSDTSSGVFWTLVPEFQNTDEQSEDCLYLNVWAPKKPAVEKKKVPVLIWVCGGGFAEGGGHAPYQVPDRWIERTQGHIVVTFNYRLNVFGFPGAAGALGNPGLSDIRLVVEWVKDNIEGFGGDSDRIVMWGQSAGANAVVSYSYANPDDPIVTGLIADSGAAAADGSLTTNTTGFSTLAKAFGCGNLTAAEELACMQKVDALALQKVIGDTTGPVLGRERVWGIVADNVTAFANNTQRLIEGKIAKPLITGVNKNEGSAFADFALNQTVGPDTASVKIGASMFVCSVGREADKRVAHNMTTYRYLFKGNFSNITPRYWLGAMHSSELPIVFGTHDLFRGNSTELEFETGYSMEAFWFSFTNNSNVAPVDNTGLAWPEYTGETGSIVVFGDEETGKASQIEGAGVMNDVFPLGEC</sequence>
<dbReference type="PANTHER" id="PTHR43918">
    <property type="entry name" value="ACETYLCHOLINESTERASE"/>
    <property type="match status" value="1"/>
</dbReference>
<proteinExistence type="inferred from homology"/>
<dbReference type="GO" id="GO:0052689">
    <property type="term" value="F:carboxylic ester hydrolase activity"/>
    <property type="evidence" value="ECO:0007669"/>
    <property type="project" value="TreeGrafter"/>
</dbReference>
<feature type="domain" description="Carboxylesterase type B" evidence="4">
    <location>
        <begin position="371"/>
        <end position="485"/>
    </location>
</feature>
<name>A0A177CFM8_9PLEO</name>
<dbReference type="SUPFAM" id="SSF53474">
    <property type="entry name" value="alpha/beta-Hydrolases"/>
    <property type="match status" value="1"/>
</dbReference>
<dbReference type="RefSeq" id="XP_018036788.1">
    <property type="nucleotide sequence ID" value="XM_018184925.1"/>
</dbReference>
<accession>A0A177CFM8</accession>
<keyword evidence="6" id="KW-1185">Reference proteome</keyword>
<protein>
    <submittedName>
        <fullName evidence="5">Alpha/beta-hydrolase</fullName>
    </submittedName>
</protein>
<gene>
    <name evidence="5" type="ORF">CC84DRAFT_1259614</name>
</gene>
<reference evidence="5 6" key="1">
    <citation type="submission" date="2016-05" db="EMBL/GenBank/DDBJ databases">
        <title>Comparative analysis of secretome profiles of manganese(II)-oxidizing ascomycete fungi.</title>
        <authorList>
            <consortium name="DOE Joint Genome Institute"/>
            <person name="Zeiner C.A."/>
            <person name="Purvine S.O."/>
            <person name="Zink E.M."/>
            <person name="Wu S."/>
            <person name="Pasa-Tolic L."/>
            <person name="Chaput D.L."/>
            <person name="Haridas S."/>
            <person name="Grigoriev I.V."/>
            <person name="Santelli C.M."/>
            <person name="Hansel C.M."/>
        </authorList>
    </citation>
    <scope>NUCLEOTIDE SEQUENCE [LARGE SCALE GENOMIC DNA]</scope>
    <source>
        <strain evidence="5 6">AP3s5-JAC2a</strain>
    </source>
</reference>
<feature type="domain" description="Carboxylesterase type B" evidence="4">
    <location>
        <begin position="31"/>
        <end position="362"/>
    </location>
</feature>
<dbReference type="ESTHER" id="9pleo-a0a177cfm8">
    <property type="family name" value="Fungal_carboxylesterase_lipase"/>
</dbReference>
<evidence type="ECO:0000313" key="6">
    <source>
        <dbReference type="Proteomes" id="UP000077069"/>
    </source>
</evidence>
<dbReference type="InterPro" id="IPR050654">
    <property type="entry name" value="AChE-related_enzymes"/>
</dbReference>
<dbReference type="Proteomes" id="UP000077069">
    <property type="component" value="Unassembled WGS sequence"/>
</dbReference>
<feature type="signal peptide" evidence="3">
    <location>
        <begin position="1"/>
        <end position="15"/>
    </location>
</feature>
<dbReference type="GeneID" id="28768411"/>
<dbReference type="EMBL" id="KV441552">
    <property type="protein sequence ID" value="OAG06423.1"/>
    <property type="molecule type" value="Genomic_DNA"/>
</dbReference>